<sequence>MKQLHRSIMQQTLIIQKTIRAEFPACTIITVAHRTPTVMDCTMVLGISDGKVAEYDEPLKLMNKEGSLFRQLVKEYWSRTTNRSSYSEDWQCQA</sequence>
<dbReference type="eggNOG" id="KOG0054">
    <property type="taxonomic scope" value="Eukaryota"/>
</dbReference>
<keyword evidence="1" id="KW-0547">Nucleotide-binding</keyword>
<keyword evidence="4" id="KW-1185">Reference proteome</keyword>
<dbReference type="InParanoid" id="B9RCM0"/>
<accession>B9RCM0</accession>
<dbReference type="InterPro" id="IPR027417">
    <property type="entry name" value="P-loop_NTPase"/>
</dbReference>
<evidence type="ECO:0000313" key="4">
    <source>
        <dbReference type="Proteomes" id="UP000008311"/>
    </source>
</evidence>
<dbReference type="STRING" id="3988.B9RCM0"/>
<dbReference type="Proteomes" id="UP000008311">
    <property type="component" value="Unassembled WGS sequence"/>
</dbReference>
<proteinExistence type="predicted"/>
<dbReference type="GO" id="GO:0005524">
    <property type="term" value="F:ATP binding"/>
    <property type="evidence" value="ECO:0007669"/>
    <property type="project" value="UniProtKB-KW"/>
</dbReference>
<dbReference type="PANTHER" id="PTHR24223">
    <property type="entry name" value="ATP-BINDING CASSETTE SUB-FAMILY C"/>
    <property type="match status" value="1"/>
</dbReference>
<evidence type="ECO:0000313" key="3">
    <source>
        <dbReference type="EMBL" id="EEF51291.1"/>
    </source>
</evidence>
<gene>
    <name evidence="3" type="ORF">RCOM_1690240</name>
</gene>
<dbReference type="Gene3D" id="3.40.50.300">
    <property type="entry name" value="P-loop containing nucleotide triphosphate hydrolases"/>
    <property type="match status" value="1"/>
</dbReference>
<name>B9RCM0_RICCO</name>
<protein>
    <submittedName>
        <fullName evidence="3">Multidrug resistance-associated protein 1, 3 (Mrp1, 3), abc-transoprter, putative</fullName>
    </submittedName>
</protein>
<dbReference type="InterPro" id="IPR050173">
    <property type="entry name" value="ABC_transporter_C-like"/>
</dbReference>
<evidence type="ECO:0000256" key="1">
    <source>
        <dbReference type="ARBA" id="ARBA00022741"/>
    </source>
</evidence>
<keyword evidence="2" id="KW-0067">ATP-binding</keyword>
<dbReference type="AlphaFoldDB" id="B9RCM0"/>
<dbReference type="SUPFAM" id="SSF52540">
    <property type="entry name" value="P-loop containing nucleoside triphosphate hydrolases"/>
    <property type="match status" value="1"/>
</dbReference>
<dbReference type="EMBL" id="EQ973774">
    <property type="protein sequence ID" value="EEF51291.1"/>
    <property type="molecule type" value="Genomic_DNA"/>
</dbReference>
<evidence type="ECO:0000256" key="2">
    <source>
        <dbReference type="ARBA" id="ARBA00022840"/>
    </source>
</evidence>
<dbReference type="PANTHER" id="PTHR24223:SF369">
    <property type="entry name" value="ABC TRANSPORTER C FAMILY MEMBER 10"/>
    <property type="match status" value="1"/>
</dbReference>
<organism evidence="3 4">
    <name type="scientific">Ricinus communis</name>
    <name type="common">Castor bean</name>
    <dbReference type="NCBI Taxonomy" id="3988"/>
    <lineage>
        <taxon>Eukaryota</taxon>
        <taxon>Viridiplantae</taxon>
        <taxon>Streptophyta</taxon>
        <taxon>Embryophyta</taxon>
        <taxon>Tracheophyta</taxon>
        <taxon>Spermatophyta</taxon>
        <taxon>Magnoliopsida</taxon>
        <taxon>eudicotyledons</taxon>
        <taxon>Gunneridae</taxon>
        <taxon>Pentapetalae</taxon>
        <taxon>rosids</taxon>
        <taxon>fabids</taxon>
        <taxon>Malpighiales</taxon>
        <taxon>Euphorbiaceae</taxon>
        <taxon>Acalyphoideae</taxon>
        <taxon>Acalypheae</taxon>
        <taxon>Ricinus</taxon>
    </lineage>
</organism>
<reference evidence="4" key="1">
    <citation type="journal article" date="2010" name="Nat. Biotechnol.">
        <title>Draft genome sequence of the oilseed species Ricinus communis.</title>
        <authorList>
            <person name="Chan A.P."/>
            <person name="Crabtree J."/>
            <person name="Zhao Q."/>
            <person name="Lorenzi H."/>
            <person name="Orvis J."/>
            <person name="Puiu D."/>
            <person name="Melake-Berhan A."/>
            <person name="Jones K.M."/>
            <person name="Redman J."/>
            <person name="Chen G."/>
            <person name="Cahoon E.B."/>
            <person name="Gedil M."/>
            <person name="Stanke M."/>
            <person name="Haas B.J."/>
            <person name="Wortman J.R."/>
            <person name="Fraser-Liggett C.M."/>
            <person name="Ravel J."/>
            <person name="Rabinowicz P.D."/>
        </authorList>
    </citation>
    <scope>NUCLEOTIDE SEQUENCE [LARGE SCALE GENOMIC DNA]</scope>
    <source>
        <strain evidence="4">cv. Hale</strain>
    </source>
</reference>